<gene>
    <name evidence="2" type="ORF">Ocin01_15749</name>
</gene>
<keyword evidence="3" id="KW-1185">Reference proteome</keyword>
<dbReference type="Proteomes" id="UP000094527">
    <property type="component" value="Unassembled WGS sequence"/>
</dbReference>
<evidence type="ECO:0000256" key="1">
    <source>
        <dbReference type="SAM" id="SignalP"/>
    </source>
</evidence>
<name>A0A1D2MD98_ORCCI</name>
<proteinExistence type="predicted"/>
<dbReference type="EMBL" id="LJIJ01001739">
    <property type="protein sequence ID" value="ODM90933.1"/>
    <property type="molecule type" value="Genomic_DNA"/>
</dbReference>
<evidence type="ECO:0000313" key="2">
    <source>
        <dbReference type="EMBL" id="ODM90933.1"/>
    </source>
</evidence>
<feature type="signal peptide" evidence="1">
    <location>
        <begin position="1"/>
        <end position="23"/>
    </location>
</feature>
<organism evidence="2 3">
    <name type="scientific">Orchesella cincta</name>
    <name type="common">Springtail</name>
    <name type="synonym">Podura cincta</name>
    <dbReference type="NCBI Taxonomy" id="48709"/>
    <lineage>
        <taxon>Eukaryota</taxon>
        <taxon>Metazoa</taxon>
        <taxon>Ecdysozoa</taxon>
        <taxon>Arthropoda</taxon>
        <taxon>Hexapoda</taxon>
        <taxon>Collembola</taxon>
        <taxon>Entomobryomorpha</taxon>
        <taxon>Entomobryoidea</taxon>
        <taxon>Orchesellidae</taxon>
        <taxon>Orchesellinae</taxon>
        <taxon>Orchesella</taxon>
    </lineage>
</organism>
<evidence type="ECO:0000313" key="3">
    <source>
        <dbReference type="Proteomes" id="UP000094527"/>
    </source>
</evidence>
<reference evidence="2 3" key="1">
    <citation type="journal article" date="2016" name="Genome Biol. Evol.">
        <title>Gene Family Evolution Reflects Adaptation to Soil Environmental Stressors in the Genome of the Collembolan Orchesella cincta.</title>
        <authorList>
            <person name="Faddeeva-Vakhrusheva A."/>
            <person name="Derks M.F."/>
            <person name="Anvar S.Y."/>
            <person name="Agamennone V."/>
            <person name="Suring W."/>
            <person name="Smit S."/>
            <person name="van Straalen N.M."/>
            <person name="Roelofs D."/>
        </authorList>
    </citation>
    <scope>NUCLEOTIDE SEQUENCE [LARGE SCALE GENOMIC DNA]</scope>
    <source>
        <tissue evidence="2">Mixed pool</tissue>
    </source>
</reference>
<accession>A0A1D2MD98</accession>
<feature type="chain" id="PRO_5008903844" description="Secreted protein" evidence="1">
    <location>
        <begin position="24"/>
        <end position="88"/>
    </location>
</feature>
<protein>
    <recommendedName>
        <fullName evidence="4">Secreted protein</fullName>
    </recommendedName>
</protein>
<evidence type="ECO:0008006" key="4">
    <source>
        <dbReference type="Google" id="ProtNLM"/>
    </source>
</evidence>
<sequence>MQNCSSAAVLVAILLLIAPYSSSKMKLFVPLFATVIFLQMYEVVESATLKSKYVAPRRTEQLQDNWKLRFVQHSNVSPAPQMKLMPQP</sequence>
<comment type="caution">
    <text evidence="2">The sequence shown here is derived from an EMBL/GenBank/DDBJ whole genome shotgun (WGS) entry which is preliminary data.</text>
</comment>
<keyword evidence="1" id="KW-0732">Signal</keyword>
<dbReference type="AlphaFoldDB" id="A0A1D2MD98"/>